<dbReference type="AlphaFoldDB" id="A0A370TJR5"/>
<dbReference type="GeneID" id="43599231"/>
<organism evidence="2 3">
    <name type="scientific">Venustampulla echinocandica</name>
    <dbReference type="NCBI Taxonomy" id="2656787"/>
    <lineage>
        <taxon>Eukaryota</taxon>
        <taxon>Fungi</taxon>
        <taxon>Dikarya</taxon>
        <taxon>Ascomycota</taxon>
        <taxon>Pezizomycotina</taxon>
        <taxon>Leotiomycetes</taxon>
        <taxon>Helotiales</taxon>
        <taxon>Pleuroascaceae</taxon>
        <taxon>Venustampulla</taxon>
    </lineage>
</organism>
<dbReference type="Proteomes" id="UP000254866">
    <property type="component" value="Unassembled WGS sequence"/>
</dbReference>
<sequence>MRANYDTKAVVILPALSLQHPGIMEGTGKEQSLGVKPTGQEESSASAAILKTSTAEPTTQPTQPQPGEARRSITPPKTATAESPQAISPPREPSGSPAGLTITVDDDFDDDSAFGDDTQSYVKIQEELPMQRLSVLTCDSDTTSLASEITRGYVENGRKYQSMKEHEYWGPSDDKQFETFELGTSWISGLAAVNGLCIFPTPAPLSTTDSQQVKQPINTNQAYTNGRFFSSRTMILTSPPATVYGIDLYPPPAPWCPPNCVFQVDDVTREWTWHKKFDLIHLRLLLGAFTPDERDGVYQACYENLLPGGWIEEVELDVRIMSDDDSLNPEGYLAGWGPNFLGCAERAGRPLNTQLTMKASIEKAGFTNVQEKLYKCPIGAWPRDKMYKDAGKVNMEHWKTGLEGWAMYLLTKYGEPTPWLADEVQVYLARIRKEISQPGLHVYHYTRRVWGQKPLE</sequence>
<name>A0A370TJR5_9HELO</name>
<evidence type="ECO:0000313" key="3">
    <source>
        <dbReference type="Proteomes" id="UP000254866"/>
    </source>
</evidence>
<dbReference type="RefSeq" id="XP_031868426.1">
    <property type="nucleotide sequence ID" value="XM_032015005.1"/>
</dbReference>
<reference evidence="2 3" key="1">
    <citation type="journal article" date="2018" name="IMA Fungus">
        <title>IMA Genome-F 9: Draft genome sequence of Annulohypoxylon stygium, Aspergillus mulundensis, Berkeleyomyces basicola (syn. Thielaviopsis basicola), Ceratocystis smalleyi, two Cercospora beticola strains, Coleophoma cylindrospora, Fusarium fracticaudum, Phialophora cf. hyalina, and Morchella septimelata.</title>
        <authorList>
            <person name="Wingfield B.D."/>
            <person name="Bills G.F."/>
            <person name="Dong Y."/>
            <person name="Huang W."/>
            <person name="Nel W.J."/>
            <person name="Swalarsk-Parry B.S."/>
            <person name="Vaghefi N."/>
            <person name="Wilken P.M."/>
            <person name="An Z."/>
            <person name="de Beer Z.W."/>
            <person name="De Vos L."/>
            <person name="Chen L."/>
            <person name="Duong T.A."/>
            <person name="Gao Y."/>
            <person name="Hammerbacher A."/>
            <person name="Kikkert J.R."/>
            <person name="Li Y."/>
            <person name="Li H."/>
            <person name="Li K."/>
            <person name="Li Q."/>
            <person name="Liu X."/>
            <person name="Ma X."/>
            <person name="Naidoo K."/>
            <person name="Pethybridge S.J."/>
            <person name="Sun J."/>
            <person name="Steenkamp E.T."/>
            <person name="van der Nest M.A."/>
            <person name="van Wyk S."/>
            <person name="Wingfield M.J."/>
            <person name="Xiong C."/>
            <person name="Yue Q."/>
            <person name="Zhang X."/>
        </authorList>
    </citation>
    <scope>NUCLEOTIDE SEQUENCE [LARGE SCALE GENOMIC DNA]</scope>
    <source>
        <strain evidence="2 3">BP 5553</strain>
    </source>
</reference>
<proteinExistence type="predicted"/>
<evidence type="ECO:0000256" key="1">
    <source>
        <dbReference type="SAM" id="MobiDB-lite"/>
    </source>
</evidence>
<protein>
    <recommendedName>
        <fullName evidence="4">S-adenosyl-L-methionine-dependent methyltransferase</fullName>
    </recommendedName>
</protein>
<keyword evidence="3" id="KW-1185">Reference proteome</keyword>
<dbReference type="SUPFAM" id="SSF53335">
    <property type="entry name" value="S-adenosyl-L-methionine-dependent methyltransferases"/>
    <property type="match status" value="1"/>
</dbReference>
<dbReference type="Gene3D" id="3.40.50.150">
    <property type="entry name" value="Vaccinia Virus protein VP39"/>
    <property type="match status" value="1"/>
</dbReference>
<feature type="region of interest" description="Disordered" evidence="1">
    <location>
        <begin position="22"/>
        <end position="112"/>
    </location>
</feature>
<evidence type="ECO:0000313" key="2">
    <source>
        <dbReference type="EMBL" id="RDL35770.1"/>
    </source>
</evidence>
<dbReference type="EMBL" id="NPIC01000005">
    <property type="protein sequence ID" value="RDL35770.1"/>
    <property type="molecule type" value="Genomic_DNA"/>
</dbReference>
<feature type="compositionally biased region" description="Polar residues" evidence="1">
    <location>
        <begin position="40"/>
        <end position="56"/>
    </location>
</feature>
<accession>A0A370TJR5</accession>
<dbReference type="InterPro" id="IPR029063">
    <property type="entry name" value="SAM-dependent_MTases_sf"/>
</dbReference>
<comment type="caution">
    <text evidence="2">The sequence shown here is derived from an EMBL/GenBank/DDBJ whole genome shotgun (WGS) entry which is preliminary data.</text>
</comment>
<gene>
    <name evidence="2" type="ORF">BP5553_06382</name>
</gene>
<feature type="compositionally biased region" description="Polar residues" evidence="1">
    <location>
        <begin position="75"/>
        <end position="86"/>
    </location>
</feature>
<dbReference type="STRING" id="2656787.A0A370TJR5"/>
<evidence type="ECO:0008006" key="4">
    <source>
        <dbReference type="Google" id="ProtNLM"/>
    </source>
</evidence>
<dbReference type="OrthoDB" id="529367at2759"/>
<feature type="compositionally biased region" description="Low complexity" evidence="1">
    <location>
        <begin position="57"/>
        <end position="66"/>
    </location>
</feature>